<proteinExistence type="predicted"/>
<gene>
    <name evidence="8" type="ORF">BDZ90DRAFT_261806</name>
</gene>
<evidence type="ECO:0000256" key="1">
    <source>
        <dbReference type="ARBA" id="ARBA00001637"/>
    </source>
</evidence>
<dbReference type="GeneID" id="37030237"/>
<dbReference type="CDD" id="cd01420">
    <property type="entry name" value="MoaC_PE"/>
    <property type="match status" value="1"/>
</dbReference>
<feature type="compositionally biased region" description="Acidic residues" evidence="6">
    <location>
        <begin position="28"/>
        <end position="42"/>
    </location>
</feature>
<dbReference type="UniPathway" id="UPA00344"/>
<evidence type="ECO:0000256" key="6">
    <source>
        <dbReference type="SAM" id="MobiDB-lite"/>
    </source>
</evidence>
<feature type="domain" description="Molybdopterin cofactor biosynthesis C (MoaC)" evidence="7">
    <location>
        <begin position="159"/>
        <end position="316"/>
    </location>
</feature>
<evidence type="ECO:0000256" key="5">
    <source>
        <dbReference type="ARBA" id="ARBA00023239"/>
    </source>
</evidence>
<evidence type="ECO:0000259" key="7">
    <source>
        <dbReference type="Pfam" id="PF01967"/>
    </source>
</evidence>
<evidence type="ECO:0000256" key="2">
    <source>
        <dbReference type="ARBA" id="ARBA00005046"/>
    </source>
</evidence>
<evidence type="ECO:0000313" key="8">
    <source>
        <dbReference type="EMBL" id="PWN26029.1"/>
    </source>
</evidence>
<dbReference type="InterPro" id="IPR002820">
    <property type="entry name" value="Mopterin_CF_biosynth-C_dom"/>
</dbReference>
<dbReference type="STRING" id="1569628.A0A316ULB0"/>
<dbReference type="GO" id="GO:0061798">
    <property type="term" value="F:GTP 3',8'-cyclase activity"/>
    <property type="evidence" value="ECO:0007669"/>
    <property type="project" value="TreeGrafter"/>
</dbReference>
<name>A0A316ULB0_9BASI</name>
<comment type="catalytic activity">
    <reaction evidence="1">
        <text>(8S)-3',8-cyclo-7,8-dihydroguanosine 5'-triphosphate = cyclic pyranopterin phosphate + diphosphate</text>
        <dbReference type="Rhea" id="RHEA:49580"/>
        <dbReference type="ChEBI" id="CHEBI:33019"/>
        <dbReference type="ChEBI" id="CHEBI:59648"/>
        <dbReference type="ChEBI" id="CHEBI:131766"/>
        <dbReference type="EC" id="4.6.1.17"/>
    </reaction>
</comment>
<evidence type="ECO:0000256" key="4">
    <source>
        <dbReference type="ARBA" id="ARBA00023150"/>
    </source>
</evidence>
<dbReference type="InterPro" id="IPR050105">
    <property type="entry name" value="MoCo_biosynth_MoaA/MoaC"/>
</dbReference>
<sequence length="325" mass="34597">MPRLSHAATPSRRRLFHTSSLLQRSSPEDEDVNPWAELDESVEGWSEKATRASPASPASPSSSPDSANAISSSVDGQDLSAEERMLLQAFTSKLDRLSGDQPPTKAAQAMNSTSYSPTPRIHHPPPAAQQQRYSEAMTEASASQPRLTHLDPTTSQPRMVDVSSKPSTNRTATAMGKVFLPLHVLPLLDGASSSDGEIASPAGKGPVFSTARLSGILAAKRTAELIPLCHTVPLDNVDLSFSLVLPPGYDFDPEELPPRPHVLIEATCSTRGPTGVEMEALTAVSVAACTAWDMLKSVAGREMEVGEIAVVRKSGGKSGDWVRDV</sequence>
<dbReference type="SUPFAM" id="SSF55040">
    <property type="entry name" value="Molybdenum cofactor biosynthesis protein C, MoaC"/>
    <property type="match status" value="1"/>
</dbReference>
<keyword evidence="5" id="KW-0456">Lyase</keyword>
<dbReference type="OrthoDB" id="429626at2759"/>
<evidence type="ECO:0000313" key="9">
    <source>
        <dbReference type="Proteomes" id="UP000245884"/>
    </source>
</evidence>
<dbReference type="EMBL" id="KZ819673">
    <property type="protein sequence ID" value="PWN26029.1"/>
    <property type="molecule type" value="Genomic_DNA"/>
</dbReference>
<dbReference type="Gene3D" id="3.30.70.640">
    <property type="entry name" value="Molybdopterin cofactor biosynthesis C (MoaC) domain"/>
    <property type="match status" value="1"/>
</dbReference>
<protein>
    <recommendedName>
        <fullName evidence="3">cyclic pyranopterin monophosphate synthase</fullName>
        <ecNumber evidence="3">4.6.1.17</ecNumber>
    </recommendedName>
</protein>
<dbReference type="PANTHER" id="PTHR22960">
    <property type="entry name" value="MOLYBDOPTERIN COFACTOR SYNTHESIS PROTEIN A"/>
    <property type="match status" value="1"/>
</dbReference>
<dbReference type="GO" id="GO:0061799">
    <property type="term" value="F:cyclic pyranopterin monophosphate synthase activity"/>
    <property type="evidence" value="ECO:0007669"/>
    <property type="project" value="UniProtKB-EC"/>
</dbReference>
<reference evidence="8 9" key="1">
    <citation type="journal article" date="2018" name="Mol. Biol. Evol.">
        <title>Broad Genomic Sampling Reveals a Smut Pathogenic Ancestry of the Fungal Clade Ustilaginomycotina.</title>
        <authorList>
            <person name="Kijpornyongpan T."/>
            <person name="Mondo S.J."/>
            <person name="Barry K."/>
            <person name="Sandor L."/>
            <person name="Lee J."/>
            <person name="Lipzen A."/>
            <person name="Pangilinan J."/>
            <person name="LaButti K."/>
            <person name="Hainaut M."/>
            <person name="Henrissat B."/>
            <person name="Grigoriev I.V."/>
            <person name="Spatafora J.W."/>
            <person name="Aime M.C."/>
        </authorList>
    </citation>
    <scope>NUCLEOTIDE SEQUENCE [LARGE SCALE GENOMIC DNA]</scope>
    <source>
        <strain evidence="8 9">MCA 5214</strain>
    </source>
</reference>
<feature type="region of interest" description="Disordered" evidence="6">
    <location>
        <begin position="1"/>
        <end position="169"/>
    </location>
</feature>
<dbReference type="EC" id="4.6.1.17" evidence="3"/>
<dbReference type="AlphaFoldDB" id="A0A316ULB0"/>
<organism evidence="8 9">
    <name type="scientific">Jaminaea rosea</name>
    <dbReference type="NCBI Taxonomy" id="1569628"/>
    <lineage>
        <taxon>Eukaryota</taxon>
        <taxon>Fungi</taxon>
        <taxon>Dikarya</taxon>
        <taxon>Basidiomycota</taxon>
        <taxon>Ustilaginomycotina</taxon>
        <taxon>Exobasidiomycetes</taxon>
        <taxon>Microstromatales</taxon>
        <taxon>Microstromatales incertae sedis</taxon>
        <taxon>Jaminaea</taxon>
    </lineage>
</organism>
<feature type="compositionally biased region" description="Low complexity" evidence="6">
    <location>
        <begin position="52"/>
        <end position="73"/>
    </location>
</feature>
<dbReference type="PANTHER" id="PTHR22960:SF0">
    <property type="entry name" value="MOLYBDENUM COFACTOR BIOSYNTHESIS PROTEIN 1"/>
    <property type="match status" value="1"/>
</dbReference>
<comment type="pathway">
    <text evidence="2">Cofactor biosynthesis; molybdopterin biosynthesis.</text>
</comment>
<evidence type="ECO:0000256" key="3">
    <source>
        <dbReference type="ARBA" id="ARBA00012575"/>
    </source>
</evidence>
<dbReference type="GO" id="GO:0006777">
    <property type="term" value="P:Mo-molybdopterin cofactor biosynthetic process"/>
    <property type="evidence" value="ECO:0007669"/>
    <property type="project" value="UniProtKB-KW"/>
</dbReference>
<keyword evidence="4" id="KW-0501">Molybdenum cofactor biosynthesis</keyword>
<dbReference type="RefSeq" id="XP_025360641.1">
    <property type="nucleotide sequence ID" value="XM_025508414.1"/>
</dbReference>
<dbReference type="InterPro" id="IPR047594">
    <property type="entry name" value="MoaC_bact/euk"/>
</dbReference>
<feature type="compositionally biased region" description="Polar residues" evidence="6">
    <location>
        <begin position="140"/>
        <end position="157"/>
    </location>
</feature>
<keyword evidence="9" id="KW-1185">Reference proteome</keyword>
<dbReference type="InterPro" id="IPR036522">
    <property type="entry name" value="MoaC_sf"/>
</dbReference>
<accession>A0A316ULB0</accession>
<dbReference type="Proteomes" id="UP000245884">
    <property type="component" value="Unassembled WGS sequence"/>
</dbReference>
<dbReference type="Pfam" id="PF01967">
    <property type="entry name" value="MoaC"/>
    <property type="match status" value="1"/>
</dbReference>